<keyword evidence="2" id="KW-1185">Reference proteome</keyword>
<reference evidence="1" key="1">
    <citation type="submission" date="2022-06" db="EMBL/GenBank/DDBJ databases">
        <title>Uncovering the hologenomic basis of an extraordinary plant invasion.</title>
        <authorList>
            <person name="Bieker V.C."/>
            <person name="Martin M.D."/>
            <person name="Gilbert T."/>
            <person name="Hodgins K."/>
            <person name="Battlay P."/>
            <person name="Petersen B."/>
            <person name="Wilson J."/>
        </authorList>
    </citation>
    <scope>NUCLEOTIDE SEQUENCE</scope>
    <source>
        <strain evidence="1">AA19_3_7</strain>
        <tissue evidence="1">Leaf</tissue>
    </source>
</reference>
<name>A0AAD5GIY9_AMBAR</name>
<organism evidence="1 2">
    <name type="scientific">Ambrosia artemisiifolia</name>
    <name type="common">Common ragweed</name>
    <dbReference type="NCBI Taxonomy" id="4212"/>
    <lineage>
        <taxon>Eukaryota</taxon>
        <taxon>Viridiplantae</taxon>
        <taxon>Streptophyta</taxon>
        <taxon>Embryophyta</taxon>
        <taxon>Tracheophyta</taxon>
        <taxon>Spermatophyta</taxon>
        <taxon>Magnoliopsida</taxon>
        <taxon>eudicotyledons</taxon>
        <taxon>Gunneridae</taxon>
        <taxon>Pentapetalae</taxon>
        <taxon>asterids</taxon>
        <taxon>campanulids</taxon>
        <taxon>Asterales</taxon>
        <taxon>Asteraceae</taxon>
        <taxon>Asteroideae</taxon>
        <taxon>Heliantheae alliance</taxon>
        <taxon>Heliantheae</taxon>
        <taxon>Ambrosia</taxon>
    </lineage>
</organism>
<gene>
    <name evidence="1" type="ORF">M8C21_029418</name>
</gene>
<protein>
    <submittedName>
        <fullName evidence="1">Uncharacterized protein</fullName>
    </submittedName>
</protein>
<feature type="non-terminal residue" evidence="1">
    <location>
        <position position="73"/>
    </location>
</feature>
<evidence type="ECO:0000313" key="2">
    <source>
        <dbReference type="Proteomes" id="UP001206925"/>
    </source>
</evidence>
<sequence length="73" mass="8146">GFGGGTGNRKPEMEVVSVGSWSEMEVGLGGMWMLSAKEEGDQEREVVVVAEGVWWSWMLSAKVLRKKQQIYNI</sequence>
<dbReference type="EMBL" id="JAMZMK010007861">
    <property type="protein sequence ID" value="KAI7742899.1"/>
    <property type="molecule type" value="Genomic_DNA"/>
</dbReference>
<comment type="caution">
    <text evidence="1">The sequence shown here is derived from an EMBL/GenBank/DDBJ whole genome shotgun (WGS) entry which is preliminary data.</text>
</comment>
<accession>A0AAD5GIY9</accession>
<proteinExistence type="predicted"/>
<dbReference type="AlphaFoldDB" id="A0AAD5GIY9"/>
<evidence type="ECO:0000313" key="1">
    <source>
        <dbReference type="EMBL" id="KAI7742899.1"/>
    </source>
</evidence>
<dbReference type="Proteomes" id="UP001206925">
    <property type="component" value="Unassembled WGS sequence"/>
</dbReference>